<keyword evidence="3" id="KW-1185">Reference proteome</keyword>
<proteinExistence type="predicted"/>
<evidence type="ECO:0000313" key="2">
    <source>
        <dbReference type="EMBL" id="MCE0480708.1"/>
    </source>
</evidence>
<dbReference type="Proteomes" id="UP000823775">
    <property type="component" value="Unassembled WGS sequence"/>
</dbReference>
<gene>
    <name evidence="2" type="ORF">HAX54_037800</name>
</gene>
<feature type="compositionally biased region" description="Basic and acidic residues" evidence="1">
    <location>
        <begin position="33"/>
        <end position="65"/>
    </location>
</feature>
<evidence type="ECO:0000313" key="3">
    <source>
        <dbReference type="Proteomes" id="UP000823775"/>
    </source>
</evidence>
<evidence type="ECO:0000256" key="1">
    <source>
        <dbReference type="SAM" id="MobiDB-lite"/>
    </source>
</evidence>
<comment type="caution">
    <text evidence="2">The sequence shown here is derived from an EMBL/GenBank/DDBJ whole genome shotgun (WGS) entry which is preliminary data.</text>
</comment>
<dbReference type="EMBL" id="JACEIK010005100">
    <property type="protein sequence ID" value="MCE0480708.1"/>
    <property type="molecule type" value="Genomic_DNA"/>
</dbReference>
<organism evidence="2 3">
    <name type="scientific">Datura stramonium</name>
    <name type="common">Jimsonweed</name>
    <name type="synonym">Common thornapple</name>
    <dbReference type="NCBI Taxonomy" id="4076"/>
    <lineage>
        <taxon>Eukaryota</taxon>
        <taxon>Viridiplantae</taxon>
        <taxon>Streptophyta</taxon>
        <taxon>Embryophyta</taxon>
        <taxon>Tracheophyta</taxon>
        <taxon>Spermatophyta</taxon>
        <taxon>Magnoliopsida</taxon>
        <taxon>eudicotyledons</taxon>
        <taxon>Gunneridae</taxon>
        <taxon>Pentapetalae</taxon>
        <taxon>asterids</taxon>
        <taxon>lamiids</taxon>
        <taxon>Solanales</taxon>
        <taxon>Solanaceae</taxon>
        <taxon>Solanoideae</taxon>
        <taxon>Datureae</taxon>
        <taxon>Datura</taxon>
    </lineage>
</organism>
<reference evidence="2 3" key="1">
    <citation type="journal article" date="2021" name="BMC Genomics">
        <title>Datura genome reveals duplications of psychoactive alkaloid biosynthetic genes and high mutation rate following tissue culture.</title>
        <authorList>
            <person name="Rajewski A."/>
            <person name="Carter-House D."/>
            <person name="Stajich J."/>
            <person name="Litt A."/>
        </authorList>
    </citation>
    <scope>NUCLEOTIDE SEQUENCE [LARGE SCALE GENOMIC DNA]</scope>
    <source>
        <strain evidence="2">AR-01</strain>
    </source>
</reference>
<accession>A0ABS8VIS2</accession>
<feature type="region of interest" description="Disordered" evidence="1">
    <location>
        <begin position="32"/>
        <end position="92"/>
    </location>
</feature>
<name>A0ABS8VIS2_DATST</name>
<protein>
    <submittedName>
        <fullName evidence="2">Uncharacterized protein</fullName>
    </submittedName>
</protein>
<sequence>MNFSIPIQWTIQYAVVPHNGPSNVFIFESKAYSTDDAKERDSAVEESGEKESATEESGEKDSVKEESEEQEEDPNPPSTPDERSKRWNVQGS</sequence>